<dbReference type="OrthoDB" id="9803035at2"/>
<dbReference type="RefSeq" id="WP_039252164.1">
    <property type="nucleotide sequence ID" value="NZ_JENJ01000003.1"/>
</dbReference>
<evidence type="ECO:0000256" key="2">
    <source>
        <dbReference type="ARBA" id="ARBA00023315"/>
    </source>
</evidence>
<evidence type="ECO:0000256" key="1">
    <source>
        <dbReference type="ARBA" id="ARBA00022679"/>
    </source>
</evidence>
<evidence type="ECO:0000313" key="4">
    <source>
        <dbReference type="EMBL" id="KGM98094.1"/>
    </source>
</evidence>
<evidence type="ECO:0000259" key="3">
    <source>
        <dbReference type="SMART" id="SM00563"/>
    </source>
</evidence>
<gene>
    <name evidence="4" type="ORF">Z968_01050</name>
</gene>
<proteinExistence type="predicted"/>
<dbReference type="InterPro" id="IPR002123">
    <property type="entry name" value="Plipid/glycerol_acylTrfase"/>
</dbReference>
<dbReference type="EMBL" id="JENJ01000003">
    <property type="protein sequence ID" value="KGM98094.1"/>
    <property type="molecule type" value="Genomic_DNA"/>
</dbReference>
<dbReference type="CDD" id="cd07989">
    <property type="entry name" value="LPLAT_AGPAT-like"/>
    <property type="match status" value="1"/>
</dbReference>
<dbReference type="GO" id="GO:0003841">
    <property type="term" value="F:1-acylglycerol-3-phosphate O-acyltransferase activity"/>
    <property type="evidence" value="ECO:0007669"/>
    <property type="project" value="TreeGrafter"/>
</dbReference>
<name>A0A0A0I9E1_CLONO</name>
<keyword evidence="1 4" id="KW-0808">Transferase</keyword>
<dbReference type="Pfam" id="PF01553">
    <property type="entry name" value="Acyltransferase"/>
    <property type="match status" value="1"/>
</dbReference>
<evidence type="ECO:0000313" key="5">
    <source>
        <dbReference type="Proteomes" id="UP000030012"/>
    </source>
</evidence>
<keyword evidence="2 4" id="KW-0012">Acyltransferase</keyword>
<accession>A0A0A0I9E1</accession>
<sequence length="233" mass="25890">MISPSMAKFIGLLPNKLVSFLANKIINGYVSKYANINVENLKNLDNVSRPVVFICNHLSNSDGLVLNRILKDFDVTFVAGVKLSDNSFTKLGIDVVKTTPLHPNSPDKEGIKRIINIVNGGENVLIFPEGTRSRSGKMIKGKKGIVLIAKKCNVPIIPIGITGTEKLLPINMEGKMEQEKFHNADINVKIGEQFILPPRLEGESKKEYDERAMDIIMNNIAELLPDEYKGEYL</sequence>
<organism evidence="4 5">
    <name type="scientific">Clostridium novyi A str. 4552</name>
    <dbReference type="NCBI Taxonomy" id="1444289"/>
    <lineage>
        <taxon>Bacteria</taxon>
        <taxon>Bacillati</taxon>
        <taxon>Bacillota</taxon>
        <taxon>Clostridia</taxon>
        <taxon>Eubacteriales</taxon>
        <taxon>Clostridiaceae</taxon>
        <taxon>Clostridium</taxon>
    </lineage>
</organism>
<comment type="caution">
    <text evidence="4">The sequence shown here is derived from an EMBL/GenBank/DDBJ whole genome shotgun (WGS) entry which is preliminary data.</text>
</comment>
<dbReference type="GO" id="GO:0006654">
    <property type="term" value="P:phosphatidic acid biosynthetic process"/>
    <property type="evidence" value="ECO:0007669"/>
    <property type="project" value="TreeGrafter"/>
</dbReference>
<feature type="domain" description="Phospholipid/glycerol acyltransferase" evidence="3">
    <location>
        <begin position="51"/>
        <end position="164"/>
    </location>
</feature>
<dbReference type="SMART" id="SM00563">
    <property type="entry name" value="PlsC"/>
    <property type="match status" value="1"/>
</dbReference>
<dbReference type="SUPFAM" id="SSF69593">
    <property type="entry name" value="Glycerol-3-phosphate (1)-acyltransferase"/>
    <property type="match status" value="1"/>
</dbReference>
<dbReference type="Proteomes" id="UP000030012">
    <property type="component" value="Unassembled WGS sequence"/>
</dbReference>
<dbReference type="PANTHER" id="PTHR10434">
    <property type="entry name" value="1-ACYL-SN-GLYCEROL-3-PHOSPHATE ACYLTRANSFERASE"/>
    <property type="match status" value="1"/>
</dbReference>
<dbReference type="PANTHER" id="PTHR10434:SF40">
    <property type="entry name" value="1-ACYL-SN-GLYCEROL-3-PHOSPHATE ACYLTRANSFERASE"/>
    <property type="match status" value="1"/>
</dbReference>
<reference evidence="4 5" key="1">
    <citation type="submission" date="2014-01" db="EMBL/GenBank/DDBJ databases">
        <title>Plasmidome dynamics in the species complex Clostridium novyi sensu lato converts strains of independent lineages into distinctly different pathogens.</title>
        <authorList>
            <person name="Skarin H."/>
            <person name="Segerman B."/>
        </authorList>
    </citation>
    <scope>NUCLEOTIDE SEQUENCE [LARGE SCALE GENOMIC DNA]</scope>
    <source>
        <strain evidence="4 5">4552</strain>
    </source>
</reference>
<dbReference type="AlphaFoldDB" id="A0A0A0I9E1"/>
<protein>
    <submittedName>
        <fullName evidence="4">Acyl-phosphate glycerol 3-phosphate acyltransferase</fullName>
    </submittedName>
</protein>